<accession>A0AAV7IAU9</accession>
<dbReference type="AlphaFoldDB" id="A0AAV7IAU9"/>
<evidence type="ECO:0000313" key="1">
    <source>
        <dbReference type="EMBL" id="KAH0548879.1"/>
    </source>
</evidence>
<sequence>MLVLSFMFRNAGEEGEPLSALEGEFWGCFRGLDDPVFGCLPYVRMLRLAGYPWETDFFLRVKGNGGLLGMGTFITGDHWRYPDT</sequence>
<name>A0AAV7IAU9_COTGL</name>
<dbReference type="EMBL" id="JAHXZJ010001864">
    <property type="protein sequence ID" value="KAH0548879.1"/>
    <property type="molecule type" value="Genomic_DNA"/>
</dbReference>
<comment type="caution">
    <text evidence="1">The sequence shown here is derived from an EMBL/GenBank/DDBJ whole genome shotgun (WGS) entry which is preliminary data.</text>
</comment>
<dbReference type="Proteomes" id="UP000826195">
    <property type="component" value="Unassembled WGS sequence"/>
</dbReference>
<proteinExistence type="predicted"/>
<protein>
    <submittedName>
        <fullName evidence="1">Uncharacterized protein</fullName>
    </submittedName>
</protein>
<reference evidence="1 2" key="1">
    <citation type="journal article" date="2021" name="J. Hered.">
        <title>A chromosome-level genome assembly of the parasitoid wasp, Cotesia glomerata (Hymenoptera: Braconidae).</title>
        <authorList>
            <person name="Pinto B.J."/>
            <person name="Weis J.J."/>
            <person name="Gamble T."/>
            <person name="Ode P.J."/>
            <person name="Paul R."/>
            <person name="Zaspel J.M."/>
        </authorList>
    </citation>
    <scope>NUCLEOTIDE SEQUENCE [LARGE SCALE GENOMIC DNA]</scope>
    <source>
        <strain evidence="1">CgM1</strain>
    </source>
</reference>
<keyword evidence="2" id="KW-1185">Reference proteome</keyword>
<gene>
    <name evidence="1" type="ORF">KQX54_003774</name>
</gene>
<organism evidence="1 2">
    <name type="scientific">Cotesia glomerata</name>
    <name type="common">Lepidopteran parasitic wasp</name>
    <name type="synonym">Apanteles glomeratus</name>
    <dbReference type="NCBI Taxonomy" id="32391"/>
    <lineage>
        <taxon>Eukaryota</taxon>
        <taxon>Metazoa</taxon>
        <taxon>Ecdysozoa</taxon>
        <taxon>Arthropoda</taxon>
        <taxon>Hexapoda</taxon>
        <taxon>Insecta</taxon>
        <taxon>Pterygota</taxon>
        <taxon>Neoptera</taxon>
        <taxon>Endopterygota</taxon>
        <taxon>Hymenoptera</taxon>
        <taxon>Apocrita</taxon>
        <taxon>Ichneumonoidea</taxon>
        <taxon>Braconidae</taxon>
        <taxon>Microgastrinae</taxon>
        <taxon>Cotesia</taxon>
    </lineage>
</organism>
<evidence type="ECO:0000313" key="2">
    <source>
        <dbReference type="Proteomes" id="UP000826195"/>
    </source>
</evidence>